<keyword evidence="1" id="KW-1133">Transmembrane helix</keyword>
<keyword evidence="1" id="KW-0812">Transmembrane</keyword>
<evidence type="ECO:0000313" key="4">
    <source>
        <dbReference type="Proteomes" id="UP000184120"/>
    </source>
</evidence>
<dbReference type="Proteomes" id="UP000184120">
    <property type="component" value="Unassembled WGS sequence"/>
</dbReference>
<reference evidence="4" key="3">
    <citation type="submission" date="2016-11" db="EMBL/GenBank/DDBJ databases">
        <authorList>
            <person name="Varghese N."/>
            <person name="Submissions S."/>
        </authorList>
    </citation>
    <scope>NUCLEOTIDE SEQUENCE [LARGE SCALE GENOMIC DNA]</scope>
    <source>
        <strain evidence="4">DSM 27989</strain>
    </source>
</reference>
<proteinExistence type="predicted"/>
<dbReference type="EMBL" id="FRBH01000005">
    <property type="protein sequence ID" value="SHK98982.1"/>
    <property type="molecule type" value="Genomic_DNA"/>
</dbReference>
<accession>A0A1M6WYX8</accession>
<dbReference type="RefSeq" id="WP_072930979.1">
    <property type="nucleotide sequence ID" value="NZ_BMFL01000009.1"/>
</dbReference>
<reference evidence="2" key="5">
    <citation type="submission" date="2024-05" db="EMBL/GenBank/DDBJ databases">
        <authorList>
            <person name="Sun Q."/>
            <person name="Zhou Y."/>
        </authorList>
    </citation>
    <scope>NUCLEOTIDE SEQUENCE</scope>
    <source>
        <strain evidence="2">CGMCC 1.12707</strain>
    </source>
</reference>
<sequence>MKNRTLLQTIAITVFILLSSSLLLYYFYNNSVKTYSKKPIYNIHKESFALILNSETSSFDYKKNSFERYFLEDTIKIEQVLNKEELNEIEELIYKSSVFNFDSIYVTSKSISISLPDLKTRLFVKDRDKSRQFVMSSYFSDNELSSKKDYNHLEELISDLNNILDKNIKIKKIPESDLVFY</sequence>
<gene>
    <name evidence="2" type="ORF">GCM10010984_15320</name>
    <name evidence="3" type="ORF">SAMN05443634_10545</name>
</gene>
<keyword evidence="1" id="KW-0472">Membrane</keyword>
<keyword evidence="5" id="KW-1185">Reference proteome</keyword>
<organism evidence="3 4">
    <name type="scientific">Chishuiella changwenlii</name>
    <dbReference type="NCBI Taxonomy" id="1434701"/>
    <lineage>
        <taxon>Bacteria</taxon>
        <taxon>Pseudomonadati</taxon>
        <taxon>Bacteroidota</taxon>
        <taxon>Flavobacteriia</taxon>
        <taxon>Flavobacteriales</taxon>
        <taxon>Weeksellaceae</taxon>
        <taxon>Chishuiella</taxon>
    </lineage>
</organism>
<evidence type="ECO:0000256" key="1">
    <source>
        <dbReference type="SAM" id="Phobius"/>
    </source>
</evidence>
<dbReference type="EMBL" id="BMFL01000009">
    <property type="protein sequence ID" value="GGE98661.1"/>
    <property type="molecule type" value="Genomic_DNA"/>
</dbReference>
<evidence type="ECO:0000313" key="2">
    <source>
        <dbReference type="EMBL" id="GGE98661.1"/>
    </source>
</evidence>
<feature type="transmembrane region" description="Helical" evidence="1">
    <location>
        <begin position="6"/>
        <end position="28"/>
    </location>
</feature>
<reference evidence="2" key="1">
    <citation type="journal article" date="2014" name="Int. J. Syst. Evol. Microbiol.">
        <title>Complete genome of a new Firmicutes species belonging to the dominant human colonic microbiota ('Ruminococcus bicirculans') reveals two chromosomes and a selective capacity to utilize plant glucans.</title>
        <authorList>
            <consortium name="NISC Comparative Sequencing Program"/>
            <person name="Wegmann U."/>
            <person name="Louis P."/>
            <person name="Goesmann A."/>
            <person name="Henrissat B."/>
            <person name="Duncan S.H."/>
            <person name="Flint H.J."/>
        </authorList>
    </citation>
    <scope>NUCLEOTIDE SEQUENCE</scope>
    <source>
        <strain evidence="2">CGMCC 1.12707</strain>
    </source>
</reference>
<name>A0A1M6WYX8_9FLAO</name>
<reference evidence="5" key="4">
    <citation type="journal article" date="2019" name="Int. J. Syst. Evol. Microbiol.">
        <title>The Global Catalogue of Microorganisms (GCM) 10K type strain sequencing project: providing services to taxonomists for standard genome sequencing and annotation.</title>
        <authorList>
            <consortium name="The Broad Institute Genomics Platform"/>
            <consortium name="The Broad Institute Genome Sequencing Center for Infectious Disease"/>
            <person name="Wu L."/>
            <person name="Ma J."/>
        </authorList>
    </citation>
    <scope>NUCLEOTIDE SEQUENCE [LARGE SCALE GENOMIC DNA]</scope>
    <source>
        <strain evidence="5">CGMCC 1.12707</strain>
    </source>
</reference>
<dbReference type="STRING" id="1434701.SAMN05443634_10545"/>
<evidence type="ECO:0000313" key="3">
    <source>
        <dbReference type="EMBL" id="SHK98982.1"/>
    </source>
</evidence>
<reference evidence="3" key="2">
    <citation type="submission" date="2016-11" db="EMBL/GenBank/DDBJ databases">
        <authorList>
            <person name="Jaros S."/>
            <person name="Januszkiewicz K."/>
            <person name="Wedrychowicz H."/>
        </authorList>
    </citation>
    <scope>NUCLEOTIDE SEQUENCE [LARGE SCALE GENOMIC DNA]</scope>
    <source>
        <strain evidence="3">DSM 27989</strain>
    </source>
</reference>
<dbReference type="AlphaFoldDB" id="A0A1M6WYX8"/>
<dbReference type="Proteomes" id="UP000650994">
    <property type="component" value="Unassembled WGS sequence"/>
</dbReference>
<protein>
    <submittedName>
        <fullName evidence="3">Uncharacterized protein</fullName>
    </submittedName>
</protein>
<evidence type="ECO:0000313" key="5">
    <source>
        <dbReference type="Proteomes" id="UP000650994"/>
    </source>
</evidence>